<organism evidence="2 3">
    <name type="scientific">Anabarilius grahami</name>
    <name type="common">Kanglang fish</name>
    <name type="synonym">Barilius grahami</name>
    <dbReference type="NCBI Taxonomy" id="495550"/>
    <lineage>
        <taxon>Eukaryota</taxon>
        <taxon>Metazoa</taxon>
        <taxon>Chordata</taxon>
        <taxon>Craniata</taxon>
        <taxon>Vertebrata</taxon>
        <taxon>Euteleostomi</taxon>
        <taxon>Actinopterygii</taxon>
        <taxon>Neopterygii</taxon>
        <taxon>Teleostei</taxon>
        <taxon>Ostariophysi</taxon>
        <taxon>Cypriniformes</taxon>
        <taxon>Xenocyprididae</taxon>
        <taxon>Xenocypridinae</taxon>
        <taxon>Xenocypridinae incertae sedis</taxon>
        <taxon>Anabarilius</taxon>
    </lineage>
</organism>
<feature type="compositionally biased region" description="Basic and acidic residues" evidence="1">
    <location>
        <begin position="75"/>
        <end position="94"/>
    </location>
</feature>
<reference evidence="2 3" key="1">
    <citation type="submission" date="2018-10" db="EMBL/GenBank/DDBJ databases">
        <title>Genome assembly for a Yunnan-Guizhou Plateau 3E fish, Anabarilius grahami (Regan), and its evolutionary and genetic applications.</title>
        <authorList>
            <person name="Jiang W."/>
        </authorList>
    </citation>
    <scope>NUCLEOTIDE SEQUENCE [LARGE SCALE GENOMIC DNA]</scope>
    <source>
        <strain evidence="2">AG-KIZ</strain>
        <tissue evidence="2">Muscle</tissue>
    </source>
</reference>
<dbReference type="AlphaFoldDB" id="A0A3N0Z2B6"/>
<feature type="region of interest" description="Disordered" evidence="1">
    <location>
        <begin position="1"/>
        <end position="124"/>
    </location>
</feature>
<proteinExistence type="predicted"/>
<evidence type="ECO:0000313" key="3">
    <source>
        <dbReference type="Proteomes" id="UP000281406"/>
    </source>
</evidence>
<comment type="caution">
    <text evidence="2">The sequence shown here is derived from an EMBL/GenBank/DDBJ whole genome shotgun (WGS) entry which is preliminary data.</text>
</comment>
<name>A0A3N0Z2B6_ANAGA</name>
<evidence type="ECO:0000256" key="1">
    <source>
        <dbReference type="SAM" id="MobiDB-lite"/>
    </source>
</evidence>
<sequence>MNQRRKALPTESFELKKGSSQKPSRKFLLKWSSENREDAGGWCRPGRGAQVGSQPAGGGVREHNPRQAGSNLLPRRREAQALHAQESTHRDRARSVKRSRASRDHRGRGQGEAPKVSEACPMQD</sequence>
<protein>
    <submittedName>
        <fullName evidence="2">Uncharacterized protein</fullName>
    </submittedName>
</protein>
<keyword evidence="3" id="KW-1185">Reference proteome</keyword>
<dbReference type="Proteomes" id="UP000281406">
    <property type="component" value="Unassembled WGS sequence"/>
</dbReference>
<gene>
    <name evidence="2" type="ORF">DPX16_7412</name>
</gene>
<accession>A0A3N0Z2B6</accession>
<evidence type="ECO:0000313" key="2">
    <source>
        <dbReference type="EMBL" id="ROL52676.1"/>
    </source>
</evidence>
<dbReference type="EMBL" id="RJVU01015140">
    <property type="protein sequence ID" value="ROL52676.1"/>
    <property type="molecule type" value="Genomic_DNA"/>
</dbReference>